<keyword evidence="1" id="KW-1133">Transmembrane helix</keyword>
<keyword evidence="1" id="KW-0812">Transmembrane</keyword>
<keyword evidence="3" id="KW-1185">Reference proteome</keyword>
<sequence>MGSREARVTRVPWLSMLGWTGIAVLLVGAFFAALGTLNQTLYGASNFVERYLNAIADDEITAAAATPGVALSPDALAALGLPPNVSTAMLRSGVVADGPADVQIVSNEAHDDGSHTVVASYRLGESIEQTTFEVSPIEPLYGVLNRWRFAQSPLAVIDVTAAHNPFFTVGTLELDARALKTGDELSAFTQTASYLAIAPAAYDFTYESDLLVAEPVHVVAGASGHVAAVVDAQPTPAFVDRVQTQLDGFLQNCATQVVLQPTDCPFGIEITDRVVGDANWSIAAMPVVTLAAGETAFEMPQTAGVAHISVDLQSLFDGEFYTEDRDVSFTVALDASVKSDGSISVQLK</sequence>
<feature type="transmembrane region" description="Helical" evidence="1">
    <location>
        <begin position="12"/>
        <end position="34"/>
    </location>
</feature>
<dbReference type="KEGG" id="agf:ET445_04380"/>
<evidence type="ECO:0000256" key="1">
    <source>
        <dbReference type="SAM" id="Phobius"/>
    </source>
</evidence>
<dbReference type="Proteomes" id="UP000291259">
    <property type="component" value="Chromosome"/>
</dbReference>
<accession>A0A4P6FAK2</accession>
<protein>
    <submittedName>
        <fullName evidence="2">Uncharacterized protein</fullName>
    </submittedName>
</protein>
<dbReference type="RefSeq" id="WP_129189166.1">
    <property type="nucleotide sequence ID" value="NZ_CP035491.1"/>
</dbReference>
<gene>
    <name evidence="2" type="ORF">ET445_04380</name>
</gene>
<evidence type="ECO:0000313" key="2">
    <source>
        <dbReference type="EMBL" id="QAY72695.1"/>
    </source>
</evidence>
<reference evidence="2 3" key="1">
    <citation type="submission" date="2019-01" db="EMBL/GenBank/DDBJ databases">
        <title>Genome sequencing of strain FW100M-8.</title>
        <authorList>
            <person name="Heo J."/>
            <person name="Kim S.-J."/>
            <person name="Kim J.-S."/>
            <person name="Hong S.-B."/>
            <person name="Kwon S.-W."/>
        </authorList>
    </citation>
    <scope>NUCLEOTIDE SEQUENCE [LARGE SCALE GENOMIC DNA]</scope>
    <source>
        <strain evidence="2 3">FW100M-8</strain>
    </source>
</reference>
<dbReference type="AlphaFoldDB" id="A0A4P6FAK2"/>
<name>A0A4P6FAK2_9MICO</name>
<dbReference type="EMBL" id="CP035491">
    <property type="protein sequence ID" value="QAY72695.1"/>
    <property type="molecule type" value="Genomic_DNA"/>
</dbReference>
<keyword evidence="1" id="KW-0472">Membrane</keyword>
<proteinExistence type="predicted"/>
<evidence type="ECO:0000313" key="3">
    <source>
        <dbReference type="Proteomes" id="UP000291259"/>
    </source>
</evidence>
<organism evidence="2 3">
    <name type="scientific">Agromyces protaetiae</name>
    <dbReference type="NCBI Taxonomy" id="2509455"/>
    <lineage>
        <taxon>Bacteria</taxon>
        <taxon>Bacillati</taxon>
        <taxon>Actinomycetota</taxon>
        <taxon>Actinomycetes</taxon>
        <taxon>Micrococcales</taxon>
        <taxon>Microbacteriaceae</taxon>
        <taxon>Agromyces</taxon>
    </lineage>
</organism>
<dbReference type="OrthoDB" id="3818356at2"/>